<reference evidence="4" key="1">
    <citation type="journal article" date="2019" name="Int. J. Syst. Evol. Microbiol.">
        <title>The Global Catalogue of Microorganisms (GCM) 10K type strain sequencing project: providing services to taxonomists for standard genome sequencing and annotation.</title>
        <authorList>
            <consortium name="The Broad Institute Genomics Platform"/>
            <consortium name="The Broad Institute Genome Sequencing Center for Infectious Disease"/>
            <person name="Wu L."/>
            <person name="Ma J."/>
        </authorList>
    </citation>
    <scope>NUCLEOTIDE SEQUENCE [LARGE SCALE GENOMIC DNA]</scope>
    <source>
        <strain evidence="4">JCM 10977</strain>
    </source>
</reference>
<feature type="compositionally biased region" description="Polar residues" evidence="1">
    <location>
        <begin position="1841"/>
        <end position="1851"/>
    </location>
</feature>
<evidence type="ECO:0000313" key="3">
    <source>
        <dbReference type="EMBL" id="GAA0946572.1"/>
    </source>
</evidence>
<gene>
    <name evidence="3" type="ORF">GCM10009554_42590</name>
</gene>
<organism evidence="3 4">
    <name type="scientific">Kribbella koreensis</name>
    <dbReference type="NCBI Taxonomy" id="57909"/>
    <lineage>
        <taxon>Bacteria</taxon>
        <taxon>Bacillati</taxon>
        <taxon>Actinomycetota</taxon>
        <taxon>Actinomycetes</taxon>
        <taxon>Propionibacteriales</taxon>
        <taxon>Kribbellaceae</taxon>
        <taxon>Kribbella</taxon>
    </lineage>
</organism>
<dbReference type="Pfam" id="PF15649">
    <property type="entry name" value="Tox-REase-7"/>
    <property type="match status" value="1"/>
</dbReference>
<name>A0ABP4B672_9ACTN</name>
<proteinExistence type="predicted"/>
<feature type="region of interest" description="Disordered" evidence="1">
    <location>
        <begin position="1841"/>
        <end position="1861"/>
    </location>
</feature>
<sequence length="2261" mass="238850">MKRLLIRSVTVCGCRCRPGQRLRWELAVFVLDRSQRARVQKFPRVMAGVVVLALLTTTVEARQPAEAASPLADPVHVAQKVSSRPDLVSAVVTARSQGSKVEVESLRTENATTWVNPDGTMTTEAHAAPIRFKTPGGEWQSIDLTLQRGIDGFVAPRGHKLALRLGKRNATTGQVFAAVSAGTGRQVEWMAPWKLPEPSLDGTKATYADVQPGVDLKMDARRSGFETDFIVKQRPTVAPVWRIPLRTKGLTPKALPDGSIDFLDAKNVVRSTIPVSYMWDSVTDPATGQPVHKTAVKVTVEQVSAGKATLVIAPDAQWFLDSARVFPVTVDPTYANTPVYSSFDTFVQSGFTSDLSTTVDLRVGKNGTTTERSFLNFAGTTFQGKDITSASLFLYQYGATTCTATPMNLHAALPASTSTRWTAQPVTSQQIWGSVSAAKGFSGACPGGRIAVPITELAKYWSGTTDTTVGVALKAANEADANAWKRFVSSEGDADPYISLTWNRAPGKPAAPTYTEAVAYAAPGATESWLYSPTLRPWVTTKANDPDLNTVKYVYEFHTTPVNSTSLKATCTSSVYASGTTAGCRPSIDLPDNTPIYVRAKANDGRIDGVWSNFVRVITGTQQPAQPVVTCPAPYSDGTWQDNAPTANVECVIAATGASYSAPGYVRVTVDGKLLPTNVVGGPPGQIKITPSSDPAIAKYSVSLPKDTPGLHTIAAQAETPAGKLSTTKTHNVGWGGTNLTSPAASPRVTTSGAVRITASGPPKGQSATPTARVRWRLSGYGGSQDTVGWNEDATPLPVVDKGAGGVSVDTLWDTNNAKIDTNLDADPSTPVIEPTTLNDRVPVLLDVQVCFVYGTASQCTWSQKPDTTVQRVPHAFGDGFPTAGAGSGEVALWTGEFTVSSTDVEVPGYADDLTLSRTHSTYAGPSDDVNGVFGPGWKAGFDGIADGVAGFEVVDSSRVDGSIALLSGDGTGLVYEAPNGLRRTGAAFQVGDWVPADEATDLDAGRLTVSGSGAATVLAYTEDDGTVTTFKVTAAPGAGVDAAFRVTGIAVPGVATDTTYSYDGSGRVARILAPSPAGVSCPATGALNPGCRALRMEYSSIGTPGIRLTGVWLDIYNPDKAGGAGMDSIRVGTYSYDSAGRLQKLTDPRSNLSTEYGYNAANHLTSIKPPGQVPVQLNYELVDGQERLLEVTRARPVNDPAGGTAVLARFVYDVPVSGAGLPDMTAASVGRWNQKSAPTKGFAVFGPEHPVTGTPTEGDWKYADLQYTDASGYTVNTAEFGANKWQYTAIDYNDQGNAVRELDARALRKVIDDPLPAGAAVDQLATLTIYNLDSKDATGEVLTPAGTLVTDTYEPSRQAVLRDGSVQWLRRHVRTKYDQEAPNNGINPSTTLPYRLETSEQASVSDPGTGADIEVIAGSLTRYSLAGEADGWDRGLVGESITDMDLDGSKSAGDQIHITRYDSEGRVIEGRAAGSASGNGSDAGTTKTVHYSAAPNSAFPACGGKPQWAGQVCTTYPGGSPVSAAGQPATPTIPTITVGSYNYMLNPTVTTETSGSVTRTTTLGYELDGRLKTSSTSVVGLPTSTPVTRKDTTYDPVTGLPTVAIALNADNSVAGTVTTGYDTWGRQVSYQPSGESATTTTYNAAGSVATVVDANGATTYTYAGADAAGGIETRQLPTKVEVTTAGGTWVSTAAYDSAGDMTLQRLPGGITAINQFDHVGEPVGLEYTGQVTTTNEDGSTTVQPDGSWLAWSMDNDVNGRLAREWTPSGAAFTEPANDTGPTDVGDAAPYDRAYFYDAAGRLTQVRDRTGVAGVDIEDPAQSACVTRTYSFDSNDNRLAKTTNTSGSTGACPTGGGTASNRAFDTADRPTSGANGQGTYVYDPLGRTLTMPGADAPTPQDGDVTFAYYDNDLAKSITQAGVTTSFTLDALDRRATETAVAGGITTQSVRHYTDESDNPTWVTQGTTTQRFTELIGGELALTVSQNGSGDLTLSNLHGDVVTTVDLSTASAVATAISGWNDYDEYGQQRQHTATTTLVKYGWLGARQRAHSGADLTLMGARLYNPATGLFTSMDPIPGGNANDYTYPTDPVNTFDLDGRMCRADQGGRSRGADFGGSRRVELRRPPTRTTVTSSSGGYRYGLRHLNRIQDRLERINRSRHATMQGKKGMNQAKVSQNTKKITIHGRTRIPDGRSGKDGRNIVEVKNYRVGRTLAATRQIRDFADWARLRGGTFTLKVNRGVNLSGPLKSLIQSGAIRLVRY</sequence>
<dbReference type="InterPro" id="IPR022385">
    <property type="entry name" value="Rhs_assc_core"/>
</dbReference>
<evidence type="ECO:0000313" key="4">
    <source>
        <dbReference type="Proteomes" id="UP001500542"/>
    </source>
</evidence>
<evidence type="ECO:0000259" key="2">
    <source>
        <dbReference type="Pfam" id="PF15649"/>
    </source>
</evidence>
<feature type="region of interest" description="Disordered" evidence="1">
    <location>
        <begin position="726"/>
        <end position="748"/>
    </location>
</feature>
<evidence type="ECO:0000256" key="1">
    <source>
        <dbReference type="SAM" id="MobiDB-lite"/>
    </source>
</evidence>
<dbReference type="Proteomes" id="UP001500542">
    <property type="component" value="Unassembled WGS sequence"/>
</dbReference>
<feature type="compositionally biased region" description="Polar residues" evidence="1">
    <location>
        <begin position="738"/>
        <end position="748"/>
    </location>
</feature>
<feature type="domain" description="Tox-REase-7" evidence="2">
    <location>
        <begin position="2166"/>
        <end position="2247"/>
    </location>
</feature>
<dbReference type="NCBIfam" id="NF033679">
    <property type="entry name" value="DNRLRE_dom"/>
    <property type="match status" value="1"/>
</dbReference>
<dbReference type="Gene3D" id="2.180.10.10">
    <property type="entry name" value="RHS repeat-associated core"/>
    <property type="match status" value="2"/>
</dbReference>
<dbReference type="InterPro" id="IPR028903">
    <property type="entry name" value="Tox-REase-7_dom"/>
</dbReference>
<accession>A0ABP4B672</accession>
<comment type="caution">
    <text evidence="3">The sequence shown here is derived from an EMBL/GenBank/DDBJ whole genome shotgun (WGS) entry which is preliminary data.</text>
</comment>
<dbReference type="Pfam" id="PF05593">
    <property type="entry name" value="RHS_repeat"/>
    <property type="match status" value="1"/>
</dbReference>
<dbReference type="RefSeq" id="WP_343972683.1">
    <property type="nucleotide sequence ID" value="NZ_BAAAHK010000009.1"/>
</dbReference>
<dbReference type="NCBIfam" id="TIGR03696">
    <property type="entry name" value="Rhs_assc_core"/>
    <property type="match status" value="1"/>
</dbReference>
<protein>
    <recommendedName>
        <fullName evidence="2">Tox-REase-7 domain-containing protein</fullName>
    </recommendedName>
</protein>
<keyword evidence="4" id="KW-1185">Reference proteome</keyword>
<dbReference type="InterPro" id="IPR031325">
    <property type="entry name" value="RHS_repeat"/>
</dbReference>
<dbReference type="EMBL" id="BAAAHK010000009">
    <property type="protein sequence ID" value="GAA0946572.1"/>
    <property type="molecule type" value="Genomic_DNA"/>
</dbReference>